<evidence type="ECO:0000313" key="3">
    <source>
        <dbReference type="Proteomes" id="UP000033649"/>
    </source>
</evidence>
<comment type="caution">
    <text evidence="2">The sequence shown here is derived from an EMBL/GenBank/DDBJ whole genome shotgun (WGS) entry which is preliminary data.</text>
</comment>
<dbReference type="AlphaFoldDB" id="A0A0F5FKP0"/>
<keyword evidence="3" id="KW-1185">Reference proteome</keyword>
<organism evidence="2 3">
    <name type="scientific">Devosia chinhatensis</name>
    <dbReference type="NCBI Taxonomy" id="429727"/>
    <lineage>
        <taxon>Bacteria</taxon>
        <taxon>Pseudomonadati</taxon>
        <taxon>Pseudomonadota</taxon>
        <taxon>Alphaproteobacteria</taxon>
        <taxon>Hyphomicrobiales</taxon>
        <taxon>Devosiaceae</taxon>
        <taxon>Devosia</taxon>
    </lineage>
</organism>
<dbReference type="EMBL" id="JZEY01000054">
    <property type="protein sequence ID" value="KKB09421.1"/>
    <property type="molecule type" value="Genomic_DNA"/>
</dbReference>
<dbReference type="PATRIC" id="fig|429727.3.peg.1170"/>
<dbReference type="Proteomes" id="UP000033649">
    <property type="component" value="Unassembled WGS sequence"/>
</dbReference>
<accession>A0A0F5FKP0</accession>
<evidence type="ECO:0000256" key="1">
    <source>
        <dbReference type="SAM" id="Phobius"/>
    </source>
</evidence>
<keyword evidence="1" id="KW-1133">Transmembrane helix</keyword>
<dbReference type="RefSeq" id="WP_046104114.1">
    <property type="nucleotide sequence ID" value="NZ_JZEY01000054.1"/>
</dbReference>
<proteinExistence type="predicted"/>
<feature type="transmembrane region" description="Helical" evidence="1">
    <location>
        <begin position="12"/>
        <end position="34"/>
    </location>
</feature>
<dbReference type="STRING" id="429727.VE26_05660"/>
<sequence length="108" mass="11466">MDWFTSLEAPTQVAIIGVVTALIAALAGVAVAIVNNLKAGGGKAEIAALTIDASSVKQVAAAIEALNITLIKQNKVGEDMTIVVRGLVREIEELRREVRALTDKMRDR</sequence>
<name>A0A0F5FKP0_9HYPH</name>
<keyword evidence="1" id="KW-0472">Membrane</keyword>
<evidence type="ECO:0000313" key="2">
    <source>
        <dbReference type="EMBL" id="KKB09421.1"/>
    </source>
</evidence>
<protein>
    <submittedName>
        <fullName evidence="2">Uncharacterized protein</fullName>
    </submittedName>
</protein>
<gene>
    <name evidence="2" type="ORF">VE26_05660</name>
</gene>
<keyword evidence="1" id="KW-0812">Transmembrane</keyword>
<reference evidence="2 3" key="1">
    <citation type="submission" date="2015-03" db="EMBL/GenBank/DDBJ databases">
        <authorList>
            <person name="Hassan Y."/>
            <person name="Lepp D."/>
            <person name="Li X.-Z."/>
            <person name="Zhou T."/>
        </authorList>
    </citation>
    <scope>NUCLEOTIDE SEQUENCE [LARGE SCALE GENOMIC DNA]</scope>
    <source>
        <strain evidence="2 3">IPL18</strain>
    </source>
</reference>